<dbReference type="SUPFAM" id="SSF55277">
    <property type="entry name" value="GYF domain"/>
    <property type="match status" value="1"/>
</dbReference>
<feature type="compositionally biased region" description="Polar residues" evidence="1">
    <location>
        <begin position="53"/>
        <end position="62"/>
    </location>
</feature>
<reference evidence="3" key="1">
    <citation type="submission" date="2019-09" db="EMBL/GenBank/DDBJ databases">
        <title>Draft genome information of white flower Hibiscus syriacus.</title>
        <authorList>
            <person name="Kim Y.-M."/>
        </authorList>
    </citation>
    <scope>NUCLEOTIDE SEQUENCE [LARGE SCALE GENOMIC DNA]</scope>
    <source>
        <strain evidence="3">YM2019G1</strain>
    </source>
</reference>
<dbReference type="PANTHER" id="PTHR46992">
    <property type="entry name" value="GYF DOMAIN-CONTAINING PROTEIN"/>
    <property type="match status" value="1"/>
</dbReference>
<dbReference type="CDD" id="cd00072">
    <property type="entry name" value="GYF"/>
    <property type="match status" value="1"/>
</dbReference>
<dbReference type="Proteomes" id="UP000436088">
    <property type="component" value="Unassembled WGS sequence"/>
</dbReference>
<dbReference type="AlphaFoldDB" id="A0A6A2ZSI0"/>
<feature type="region of interest" description="Disordered" evidence="1">
    <location>
        <begin position="49"/>
        <end position="82"/>
    </location>
</feature>
<evidence type="ECO:0000256" key="1">
    <source>
        <dbReference type="SAM" id="MobiDB-lite"/>
    </source>
</evidence>
<evidence type="ECO:0000313" key="4">
    <source>
        <dbReference type="Proteomes" id="UP000436088"/>
    </source>
</evidence>
<dbReference type="InterPro" id="IPR035445">
    <property type="entry name" value="GYF-like_dom_sf"/>
</dbReference>
<dbReference type="Gene3D" id="3.30.1490.40">
    <property type="match status" value="1"/>
</dbReference>
<sequence length="328" mass="35510">MDHLLPITQKEIVEPLAFVPPDAEEETVLGDIWKGQATSSGVLYNSYRDTSEGKQSSLVNSEDNVDSGEKTDVNNNHLGKHSETYVTGSQTTVTKELNSSKGGLRCLSPSDIDVTRALVLDREIGGSINDADEIISFDNGQVTDLKMRKHATLEDNESSMQFGVGSKLPEDSSSLFDFSSLQHSLRPNQININGNNEAHSSESVVPPEDLSLFYLDPQGEIQGPYLGIDMITWFEQGYFGTDLPVRLADALDGSPFQELGEVMPHLRMNYGSASGDNVVTRVQLPVSFEGSLGETVSSASAPESKGLPLDVTSCGLGLLLRHLVLSFS</sequence>
<dbReference type="OrthoDB" id="6415790at2759"/>
<proteinExistence type="predicted"/>
<evidence type="ECO:0000259" key="2">
    <source>
        <dbReference type="PROSITE" id="PS50829"/>
    </source>
</evidence>
<dbReference type="PROSITE" id="PS50829">
    <property type="entry name" value="GYF"/>
    <property type="match status" value="1"/>
</dbReference>
<organism evidence="3 4">
    <name type="scientific">Hibiscus syriacus</name>
    <name type="common">Rose of Sharon</name>
    <dbReference type="NCBI Taxonomy" id="106335"/>
    <lineage>
        <taxon>Eukaryota</taxon>
        <taxon>Viridiplantae</taxon>
        <taxon>Streptophyta</taxon>
        <taxon>Embryophyta</taxon>
        <taxon>Tracheophyta</taxon>
        <taxon>Spermatophyta</taxon>
        <taxon>Magnoliopsida</taxon>
        <taxon>eudicotyledons</taxon>
        <taxon>Gunneridae</taxon>
        <taxon>Pentapetalae</taxon>
        <taxon>rosids</taxon>
        <taxon>malvids</taxon>
        <taxon>Malvales</taxon>
        <taxon>Malvaceae</taxon>
        <taxon>Malvoideae</taxon>
        <taxon>Hibiscus</taxon>
    </lineage>
</organism>
<dbReference type="Pfam" id="PF02213">
    <property type="entry name" value="GYF"/>
    <property type="match status" value="1"/>
</dbReference>
<protein>
    <recommendedName>
        <fullName evidence="2">GYF domain-containing protein</fullName>
    </recommendedName>
</protein>
<dbReference type="InterPro" id="IPR003169">
    <property type="entry name" value="GYF"/>
</dbReference>
<accession>A0A6A2ZSI0</accession>
<dbReference type="PANTHER" id="PTHR46992:SF1">
    <property type="entry name" value="GYF DOMAIN-CONTAINING PROTEIN"/>
    <property type="match status" value="1"/>
</dbReference>
<comment type="caution">
    <text evidence="3">The sequence shown here is derived from an EMBL/GenBank/DDBJ whole genome shotgun (WGS) entry which is preliminary data.</text>
</comment>
<evidence type="ECO:0000313" key="3">
    <source>
        <dbReference type="EMBL" id="KAE8694417.1"/>
    </source>
</evidence>
<feature type="domain" description="GYF" evidence="2">
    <location>
        <begin position="209"/>
        <end position="260"/>
    </location>
</feature>
<name>A0A6A2ZSI0_HIBSY</name>
<dbReference type="SMART" id="SM00444">
    <property type="entry name" value="GYF"/>
    <property type="match status" value="1"/>
</dbReference>
<gene>
    <name evidence="3" type="ORF">F3Y22_tig00110783pilonHSYRG00189</name>
</gene>
<keyword evidence="4" id="KW-1185">Reference proteome</keyword>
<dbReference type="EMBL" id="VEPZ02001110">
    <property type="protein sequence ID" value="KAE8694417.1"/>
    <property type="molecule type" value="Genomic_DNA"/>
</dbReference>